<evidence type="ECO:0000259" key="3">
    <source>
        <dbReference type="PROSITE" id="PS50977"/>
    </source>
</evidence>
<reference evidence="4 5" key="1">
    <citation type="submission" date="2020-03" db="EMBL/GenBank/DDBJ databases">
        <title>Nocardioides sp. nov., isolated from fish.</title>
        <authorList>
            <person name="Hyun D.-W."/>
            <person name="Bae J.-W."/>
        </authorList>
    </citation>
    <scope>NUCLEOTIDE SEQUENCE [LARGE SCALE GENOMIC DNA]</scope>
    <source>
        <strain evidence="4 5">HDW12A</strain>
    </source>
</reference>
<dbReference type="GO" id="GO:0000976">
    <property type="term" value="F:transcription cis-regulatory region binding"/>
    <property type="evidence" value="ECO:0007669"/>
    <property type="project" value="TreeGrafter"/>
</dbReference>
<evidence type="ECO:0000256" key="1">
    <source>
        <dbReference type="ARBA" id="ARBA00023125"/>
    </source>
</evidence>
<dbReference type="InterPro" id="IPR009057">
    <property type="entry name" value="Homeodomain-like_sf"/>
</dbReference>
<dbReference type="InterPro" id="IPR001647">
    <property type="entry name" value="HTH_TetR"/>
</dbReference>
<dbReference type="SUPFAM" id="SSF46689">
    <property type="entry name" value="Homeodomain-like"/>
    <property type="match status" value="1"/>
</dbReference>
<dbReference type="PROSITE" id="PS50977">
    <property type="entry name" value="HTH_TETR_2"/>
    <property type="match status" value="1"/>
</dbReference>
<name>A0A6G7YEC2_9ACTN</name>
<dbReference type="PANTHER" id="PTHR30055">
    <property type="entry name" value="HTH-TYPE TRANSCRIPTIONAL REGULATOR RUTR"/>
    <property type="match status" value="1"/>
</dbReference>
<dbReference type="Gene3D" id="1.10.10.60">
    <property type="entry name" value="Homeodomain-like"/>
    <property type="match status" value="1"/>
</dbReference>
<organism evidence="4 5">
    <name type="scientific">Nocardioides piscis</name>
    <dbReference type="NCBI Taxonomy" id="2714938"/>
    <lineage>
        <taxon>Bacteria</taxon>
        <taxon>Bacillati</taxon>
        <taxon>Actinomycetota</taxon>
        <taxon>Actinomycetes</taxon>
        <taxon>Propionibacteriales</taxon>
        <taxon>Nocardioidaceae</taxon>
        <taxon>Nocardioides</taxon>
    </lineage>
</organism>
<dbReference type="SUPFAM" id="SSF48498">
    <property type="entry name" value="Tetracyclin repressor-like, C-terminal domain"/>
    <property type="match status" value="1"/>
</dbReference>
<sequence length="191" mass="21134">MTSLRHNDPGKGSENAYLDAARDCILDLGWRRTTLTEVARRAGVSRMTIYRSWPDMTQLLADLMTREWIGIVAASSTGGDIVERALETARTLRDNELFLRIVELDPDLLLPYLLHRRGRSQDLILAQIEEAVRAGQADGSVRAGNPALIARSLVLAGHGFVLSGHTMIDDEVSEEDLYAEARLLITRALAP</sequence>
<feature type="domain" description="HTH tetR-type" evidence="3">
    <location>
        <begin position="11"/>
        <end position="71"/>
    </location>
</feature>
<evidence type="ECO:0000313" key="5">
    <source>
        <dbReference type="Proteomes" id="UP000502035"/>
    </source>
</evidence>
<dbReference type="RefSeq" id="WP_166315976.1">
    <property type="nucleotide sequence ID" value="NZ_CP049866.1"/>
</dbReference>
<feature type="DNA-binding region" description="H-T-H motif" evidence="2">
    <location>
        <begin position="34"/>
        <end position="53"/>
    </location>
</feature>
<evidence type="ECO:0000256" key="2">
    <source>
        <dbReference type="PROSITE-ProRule" id="PRU00335"/>
    </source>
</evidence>
<dbReference type="KEGG" id="npi:G7071_05640"/>
<dbReference type="GO" id="GO:0003700">
    <property type="term" value="F:DNA-binding transcription factor activity"/>
    <property type="evidence" value="ECO:0007669"/>
    <property type="project" value="TreeGrafter"/>
</dbReference>
<protein>
    <submittedName>
        <fullName evidence="4">TetR/AcrR family transcriptional regulator</fullName>
    </submittedName>
</protein>
<gene>
    <name evidence="4" type="ORF">G7071_05640</name>
</gene>
<dbReference type="AlphaFoldDB" id="A0A6G7YEC2"/>
<dbReference type="PANTHER" id="PTHR30055:SF153">
    <property type="entry name" value="HTH-TYPE TRANSCRIPTIONAL REPRESSOR RV3405C"/>
    <property type="match status" value="1"/>
</dbReference>
<proteinExistence type="predicted"/>
<evidence type="ECO:0000313" key="4">
    <source>
        <dbReference type="EMBL" id="QIK74988.1"/>
    </source>
</evidence>
<keyword evidence="5" id="KW-1185">Reference proteome</keyword>
<keyword evidence="1 2" id="KW-0238">DNA-binding</keyword>
<dbReference type="EMBL" id="CP049866">
    <property type="protein sequence ID" value="QIK74988.1"/>
    <property type="molecule type" value="Genomic_DNA"/>
</dbReference>
<dbReference type="Gene3D" id="1.10.357.10">
    <property type="entry name" value="Tetracycline Repressor, domain 2"/>
    <property type="match status" value="1"/>
</dbReference>
<dbReference type="InterPro" id="IPR036271">
    <property type="entry name" value="Tet_transcr_reg_TetR-rel_C_sf"/>
</dbReference>
<accession>A0A6G7YEC2</accession>
<dbReference type="InterPro" id="IPR050109">
    <property type="entry name" value="HTH-type_TetR-like_transc_reg"/>
</dbReference>
<dbReference type="Proteomes" id="UP000502035">
    <property type="component" value="Chromosome"/>
</dbReference>
<dbReference type="Pfam" id="PF00440">
    <property type="entry name" value="TetR_N"/>
    <property type="match status" value="1"/>
</dbReference>